<feature type="compositionally biased region" description="Acidic residues" evidence="1">
    <location>
        <begin position="124"/>
        <end position="136"/>
    </location>
</feature>
<feature type="compositionally biased region" description="Polar residues" evidence="1">
    <location>
        <begin position="1"/>
        <end position="21"/>
    </location>
</feature>
<gene>
    <name evidence="2" type="ORF">EHS24_003397</name>
</gene>
<evidence type="ECO:0000313" key="3">
    <source>
        <dbReference type="Proteomes" id="UP000279236"/>
    </source>
</evidence>
<dbReference type="GeneID" id="39587940"/>
<accession>A0A427XF92</accession>
<name>A0A427XF92_9TREE</name>
<dbReference type="OrthoDB" id="2595610at2759"/>
<sequence>MSARRTSNSTPVDPSKLNNTPAALPPSPDNGHSDNDSPPLRSPSDMNGGVMMDSASGYLDPVAETPSHPTVAETGVLANDHGPGPATGQLQRRESQPGRRIVRLASFGGEGLVAKPPPPGPLDSADEQAIADDAEEPAGPLPA</sequence>
<proteinExistence type="predicted"/>
<keyword evidence="3" id="KW-1185">Reference proteome</keyword>
<dbReference type="AlphaFoldDB" id="A0A427XF92"/>
<evidence type="ECO:0000313" key="2">
    <source>
        <dbReference type="EMBL" id="RSH77427.1"/>
    </source>
</evidence>
<organism evidence="2 3">
    <name type="scientific">Apiotrichum porosum</name>
    <dbReference type="NCBI Taxonomy" id="105984"/>
    <lineage>
        <taxon>Eukaryota</taxon>
        <taxon>Fungi</taxon>
        <taxon>Dikarya</taxon>
        <taxon>Basidiomycota</taxon>
        <taxon>Agaricomycotina</taxon>
        <taxon>Tremellomycetes</taxon>
        <taxon>Trichosporonales</taxon>
        <taxon>Trichosporonaceae</taxon>
        <taxon>Apiotrichum</taxon>
    </lineage>
</organism>
<protein>
    <submittedName>
        <fullName evidence="2">Uncharacterized protein</fullName>
    </submittedName>
</protein>
<feature type="region of interest" description="Disordered" evidence="1">
    <location>
        <begin position="1"/>
        <end position="143"/>
    </location>
</feature>
<dbReference type="EMBL" id="RSCE01000016">
    <property type="protein sequence ID" value="RSH77427.1"/>
    <property type="molecule type" value="Genomic_DNA"/>
</dbReference>
<dbReference type="RefSeq" id="XP_028472574.1">
    <property type="nucleotide sequence ID" value="XM_028619078.1"/>
</dbReference>
<dbReference type="STRING" id="105984.A0A427XF92"/>
<dbReference type="Proteomes" id="UP000279236">
    <property type="component" value="Unassembled WGS sequence"/>
</dbReference>
<comment type="caution">
    <text evidence="2">The sequence shown here is derived from an EMBL/GenBank/DDBJ whole genome shotgun (WGS) entry which is preliminary data.</text>
</comment>
<evidence type="ECO:0000256" key="1">
    <source>
        <dbReference type="SAM" id="MobiDB-lite"/>
    </source>
</evidence>
<reference evidence="2 3" key="1">
    <citation type="submission" date="2018-11" db="EMBL/GenBank/DDBJ databases">
        <title>Genome sequence of Apiotrichum porosum DSM 27194.</title>
        <authorList>
            <person name="Aliyu H."/>
            <person name="Gorte O."/>
            <person name="Ochsenreither K."/>
        </authorList>
    </citation>
    <scope>NUCLEOTIDE SEQUENCE [LARGE SCALE GENOMIC DNA]</scope>
    <source>
        <strain evidence="2 3">DSM 27194</strain>
    </source>
</reference>